<dbReference type="Proteomes" id="UP000077202">
    <property type="component" value="Unassembled WGS sequence"/>
</dbReference>
<keyword evidence="1" id="KW-0479">Metal-binding</keyword>
<evidence type="ECO:0000256" key="2">
    <source>
        <dbReference type="ARBA" id="ARBA00022801"/>
    </source>
</evidence>
<accession>A0A176WF33</accession>
<feature type="compositionally biased region" description="Basic and acidic residues" evidence="3">
    <location>
        <begin position="80"/>
        <end position="89"/>
    </location>
</feature>
<sequence length="689" mass="78968">MDKARSLEANLYEFLKMIFELANFGDKEELSDENKVITILSSLPEAYREVKSAIKYGRSSITLDEVTSALKSKDLEIRADNKTSDDGKNHMARVKQQRKNSDGNNFKSKNHGKPSAKINNRSTNSNVDKKCFYCNKMGRLKKDCYSWIKKSKENQASTSQGHQDSANFDDGYNDVKVLMASGKLKVPEWILDSGCNYHMTHNKHWLSNHQELKEGKGMKIGGLYYLIGETLHGVASVATTQDHSKATLWHRRLGHISEKGLQLMSKQNLLEKDKVSKLEFCEHCILVKHQKEKFPRGKHMSTQVLEYIHSDLWGSSRTATHGGNLYFLSIIDDFSRKVWIYLLKHKNQTFQKFKEWKILVENLIEKRVKFLRTGNGLEFCNAEFDKFCANEGIQRHKTVKLTPQQNGVAERMNSLCSSKSMKIGAKSHQVRVPWLSTRYQGLSAVGKESHQDMKYKKGRDMVCLLKKSLYDLKQSPRQWYKRFDTFMFEQVYSKSSYDSCLYFNSSTSKISELKKILSKEFDMKDLGDSKRVLGINIIRDKKNYSLALSQRSYLKRLVDKFAMKNAKPVTQLLASHFSFSASQCQHQQSNPYSSAVGTVMYTMVCSRPDIAHAISVLSRYMSNPGKDQWLAMKHLLRYLKGTTDVGLVYCKRGSSILVESYVDSDYAGDKDNKKSTIAYQFLINGNCVS</sequence>
<evidence type="ECO:0000313" key="5">
    <source>
        <dbReference type="EMBL" id="OAE31211.1"/>
    </source>
</evidence>
<dbReference type="InterPro" id="IPR025724">
    <property type="entry name" value="GAG-pre-integrase_dom"/>
</dbReference>
<evidence type="ECO:0000259" key="4">
    <source>
        <dbReference type="PROSITE" id="PS50994"/>
    </source>
</evidence>
<evidence type="ECO:0000256" key="1">
    <source>
        <dbReference type="ARBA" id="ARBA00022723"/>
    </source>
</evidence>
<dbReference type="GO" id="GO:0046872">
    <property type="term" value="F:metal ion binding"/>
    <property type="evidence" value="ECO:0007669"/>
    <property type="project" value="UniProtKB-KW"/>
</dbReference>
<dbReference type="InterPro" id="IPR012337">
    <property type="entry name" value="RNaseH-like_sf"/>
</dbReference>
<dbReference type="PROSITE" id="PS50994">
    <property type="entry name" value="INTEGRASE"/>
    <property type="match status" value="1"/>
</dbReference>
<dbReference type="InterPro" id="IPR036397">
    <property type="entry name" value="RNaseH_sf"/>
</dbReference>
<dbReference type="GO" id="GO:0003676">
    <property type="term" value="F:nucleic acid binding"/>
    <property type="evidence" value="ECO:0007669"/>
    <property type="project" value="InterPro"/>
</dbReference>
<reference evidence="5" key="1">
    <citation type="submission" date="2016-03" db="EMBL/GenBank/DDBJ databases">
        <title>Mechanisms controlling the formation of the plant cell surface in tip-growing cells are functionally conserved among land plants.</title>
        <authorList>
            <person name="Honkanen S."/>
            <person name="Jones V.A."/>
            <person name="Morieri G."/>
            <person name="Champion C."/>
            <person name="Hetherington A.J."/>
            <person name="Kelly S."/>
            <person name="Saint-Marcoux D."/>
            <person name="Proust H."/>
            <person name="Prescott H."/>
            <person name="Dolan L."/>
        </authorList>
    </citation>
    <scope>NUCLEOTIDE SEQUENCE [LARGE SCALE GENOMIC DNA]</scope>
    <source>
        <tissue evidence="5">Whole gametophyte</tissue>
    </source>
</reference>
<dbReference type="Pfam" id="PF07727">
    <property type="entry name" value="RVT_2"/>
    <property type="match status" value="1"/>
</dbReference>
<dbReference type="Pfam" id="PF14223">
    <property type="entry name" value="Retrotran_gag_2"/>
    <property type="match status" value="1"/>
</dbReference>
<comment type="caution">
    <text evidence="5">The sequence shown here is derived from an EMBL/GenBank/DDBJ whole genome shotgun (WGS) entry which is preliminary data.</text>
</comment>
<dbReference type="InterPro" id="IPR001584">
    <property type="entry name" value="Integrase_cat-core"/>
</dbReference>
<name>A0A176WF33_MARPO</name>
<dbReference type="Gene3D" id="3.30.420.10">
    <property type="entry name" value="Ribonuclease H-like superfamily/Ribonuclease H"/>
    <property type="match status" value="1"/>
</dbReference>
<organism evidence="5 6">
    <name type="scientific">Marchantia polymorpha subsp. ruderalis</name>
    <dbReference type="NCBI Taxonomy" id="1480154"/>
    <lineage>
        <taxon>Eukaryota</taxon>
        <taxon>Viridiplantae</taxon>
        <taxon>Streptophyta</taxon>
        <taxon>Embryophyta</taxon>
        <taxon>Marchantiophyta</taxon>
        <taxon>Marchantiopsida</taxon>
        <taxon>Marchantiidae</taxon>
        <taxon>Marchantiales</taxon>
        <taxon>Marchantiaceae</taxon>
        <taxon>Marchantia</taxon>
    </lineage>
</organism>
<dbReference type="SUPFAM" id="SSF53098">
    <property type="entry name" value="Ribonuclease H-like"/>
    <property type="match status" value="1"/>
</dbReference>
<dbReference type="InterPro" id="IPR039537">
    <property type="entry name" value="Retrotran_Ty1/copia-like"/>
</dbReference>
<protein>
    <recommendedName>
        <fullName evidence="4">Integrase catalytic domain-containing protein</fullName>
    </recommendedName>
</protein>
<dbReference type="PANTHER" id="PTHR42648">
    <property type="entry name" value="TRANSPOSASE, PUTATIVE-RELATED"/>
    <property type="match status" value="1"/>
</dbReference>
<dbReference type="GO" id="GO:0006508">
    <property type="term" value="P:proteolysis"/>
    <property type="evidence" value="ECO:0007669"/>
    <property type="project" value="UniProtKB-KW"/>
</dbReference>
<dbReference type="AlphaFoldDB" id="A0A176WF33"/>
<evidence type="ECO:0000313" key="6">
    <source>
        <dbReference type="Proteomes" id="UP000077202"/>
    </source>
</evidence>
<keyword evidence="2" id="KW-0378">Hydrolase</keyword>
<dbReference type="Pfam" id="PF13976">
    <property type="entry name" value="gag_pre-integrs"/>
    <property type="match status" value="1"/>
</dbReference>
<dbReference type="InterPro" id="IPR013103">
    <property type="entry name" value="RVT_2"/>
</dbReference>
<dbReference type="GO" id="GO:0015074">
    <property type="term" value="P:DNA integration"/>
    <property type="evidence" value="ECO:0007669"/>
    <property type="project" value="InterPro"/>
</dbReference>
<feature type="domain" description="Integrase catalytic" evidence="4">
    <location>
        <begin position="291"/>
        <end position="415"/>
    </location>
</feature>
<keyword evidence="6" id="KW-1185">Reference proteome</keyword>
<gene>
    <name evidence="5" type="ORF">AXG93_4188s1020</name>
</gene>
<feature type="region of interest" description="Disordered" evidence="3">
    <location>
        <begin position="80"/>
        <end position="122"/>
    </location>
</feature>
<evidence type="ECO:0000256" key="3">
    <source>
        <dbReference type="SAM" id="MobiDB-lite"/>
    </source>
</evidence>
<proteinExistence type="predicted"/>
<dbReference type="GO" id="GO:0008233">
    <property type="term" value="F:peptidase activity"/>
    <property type="evidence" value="ECO:0007669"/>
    <property type="project" value="UniProtKB-KW"/>
</dbReference>
<dbReference type="PANTHER" id="PTHR42648:SF28">
    <property type="entry name" value="TRANSPOSON-ENCODED PROTEIN WITH RIBONUCLEASE H-LIKE AND RETROVIRUS ZINC FINGER-LIKE DOMAINS"/>
    <property type="match status" value="1"/>
</dbReference>
<dbReference type="Pfam" id="PF00665">
    <property type="entry name" value="rve"/>
    <property type="match status" value="1"/>
</dbReference>
<dbReference type="EMBL" id="LVLJ01001141">
    <property type="protein sequence ID" value="OAE31211.1"/>
    <property type="molecule type" value="Genomic_DNA"/>
</dbReference>